<dbReference type="EMBL" id="MH588546">
    <property type="protein sequence ID" value="AXQ69139.1"/>
    <property type="molecule type" value="Genomic_DNA"/>
</dbReference>
<protein>
    <submittedName>
        <fullName evidence="1">Uncharacterized protein</fullName>
    </submittedName>
</protein>
<dbReference type="Proteomes" id="UP000259421">
    <property type="component" value="Segment"/>
</dbReference>
<sequence>MDVEAYKKAIHEATHRRLALENPCRDCGALGTLKIEGSEDSEGYYRCKPCEPCGGRGWIKKPLAEVMTMRFGPEWPIVLTPRQKLMALENRFYSRQTWTPKAGDLYTTSRADYELYEIVDIDTNDHTTHRRIRTRYRSKPDGPISEWYACEFLSENTFGYARTHVPNWIFAVPEGPAQGLAG</sequence>
<gene>
    <name evidence="1" type="ORF">CcrBL9_gp115</name>
</gene>
<organism evidence="1 2">
    <name type="scientific">Caulobacter phage CcrBL9</name>
    <dbReference type="NCBI Taxonomy" id="2283270"/>
    <lineage>
        <taxon>Viruses</taxon>
        <taxon>Duplodnaviria</taxon>
        <taxon>Heunggongvirae</taxon>
        <taxon>Uroviricota</taxon>
        <taxon>Caudoviricetes</taxon>
        <taxon>Jeanschmidtviridae</taxon>
        <taxon>Bertelyvirus</taxon>
        <taxon>Bertelyvirus BL9</taxon>
    </lineage>
</organism>
<accession>A0A385EEK6</accession>
<name>A0A385EEK6_9CAUD</name>
<reference evidence="1 2" key="2">
    <citation type="submission" date="2018-09" db="EMBL/GenBank/DDBJ databases">
        <title>Giant CbK-like Caulobacter bacteriophages have genetically divergent genomes.</title>
        <authorList>
            <person name="Wilson K."/>
            <person name="Ely B."/>
        </authorList>
    </citation>
    <scope>NUCLEOTIDE SEQUENCE [LARGE SCALE GENOMIC DNA]</scope>
</reference>
<reference evidence="2" key="1">
    <citation type="submission" date="2018-07" db="EMBL/GenBank/DDBJ databases">
        <title>Giant CbK-like Caulobacter bacteriophages have genetically divergent genomes.</title>
        <authorList>
            <person name="Wilson K.M."/>
            <person name="Ely B."/>
        </authorList>
    </citation>
    <scope>NUCLEOTIDE SEQUENCE [LARGE SCALE GENOMIC DNA]</scope>
</reference>
<proteinExistence type="predicted"/>
<evidence type="ECO:0000313" key="1">
    <source>
        <dbReference type="EMBL" id="AXQ69139.1"/>
    </source>
</evidence>
<evidence type="ECO:0000313" key="2">
    <source>
        <dbReference type="Proteomes" id="UP000259421"/>
    </source>
</evidence>
<keyword evidence="2" id="KW-1185">Reference proteome</keyword>